<feature type="compositionally biased region" description="Basic residues" evidence="3">
    <location>
        <begin position="130"/>
        <end position="145"/>
    </location>
</feature>
<dbReference type="PANTHER" id="PTHR22812">
    <property type="entry name" value="CHROMOBOX PROTEIN"/>
    <property type="match status" value="1"/>
</dbReference>
<feature type="region of interest" description="Disordered" evidence="3">
    <location>
        <begin position="405"/>
        <end position="438"/>
    </location>
</feature>
<dbReference type="InterPro" id="IPR023779">
    <property type="entry name" value="Chromodomain_CS"/>
</dbReference>
<dbReference type="Gene3D" id="2.40.50.40">
    <property type="match status" value="1"/>
</dbReference>
<evidence type="ECO:0000256" key="1">
    <source>
        <dbReference type="ARBA" id="ARBA00004123"/>
    </source>
</evidence>
<keyword evidence="6" id="KW-1185">Reference proteome</keyword>
<feature type="compositionally biased region" description="Basic residues" evidence="3">
    <location>
        <begin position="313"/>
        <end position="322"/>
    </location>
</feature>
<evidence type="ECO:0000313" key="5">
    <source>
        <dbReference type="EMBL" id="KAL3103649.1"/>
    </source>
</evidence>
<accession>A0ABD2KL29</accession>
<sequence>MPVNNFMQKDDLSLSGESAGEEYEVDQILGVRVLQDGTKEYKVRWKNYGSNDDTWEPMDNLVGAKDALDKFLKANKQAKKTPKASRTPKATKLGRKRGGGDISQEAEDGENNRSSNEDESDDDFSVSSASKKKKPTDKKSKKAPARRAVTASGGRPSSRPTPHNGDSLTMAISRRMNLGQHSSWLDSGSESDSNTTTAKKKGAADGEGGKGGAAERRRDEGNKQPKENGTKMPTLAPAENDDAGHISDDSTATEKLANSPSPHFDNEAKGNGDELNMPSEHDPTPANLSTVLNGGTISKFGSKESSISEHSKKSSRAKRNSRSKVGMYAKRTGQTPTTSKATEHHLKFDGIYFDKNGVLKLVEKGGAQRVFTFEEAKDKNSSALCDYMCDMVTFTEKGKPQIQVAPQEMETEEGQQQEEEVEVVDQPKDDDGKLNFDE</sequence>
<evidence type="ECO:0000313" key="6">
    <source>
        <dbReference type="Proteomes" id="UP001620645"/>
    </source>
</evidence>
<organism evidence="5 6">
    <name type="scientific">Heterodera schachtii</name>
    <name type="common">Sugarbeet cyst nematode worm</name>
    <name type="synonym">Tylenchus schachtii</name>
    <dbReference type="NCBI Taxonomy" id="97005"/>
    <lineage>
        <taxon>Eukaryota</taxon>
        <taxon>Metazoa</taxon>
        <taxon>Ecdysozoa</taxon>
        <taxon>Nematoda</taxon>
        <taxon>Chromadorea</taxon>
        <taxon>Rhabditida</taxon>
        <taxon>Tylenchina</taxon>
        <taxon>Tylenchomorpha</taxon>
        <taxon>Tylenchoidea</taxon>
        <taxon>Heteroderidae</taxon>
        <taxon>Heteroderinae</taxon>
        <taxon>Heterodera</taxon>
    </lineage>
</organism>
<dbReference type="GO" id="GO:0005634">
    <property type="term" value="C:nucleus"/>
    <property type="evidence" value="ECO:0007669"/>
    <property type="project" value="UniProtKB-SubCell"/>
</dbReference>
<feature type="compositionally biased region" description="Basic and acidic residues" evidence="3">
    <location>
        <begin position="202"/>
        <end position="229"/>
    </location>
</feature>
<dbReference type="SUPFAM" id="SSF54160">
    <property type="entry name" value="Chromo domain-like"/>
    <property type="match status" value="1"/>
</dbReference>
<feature type="region of interest" description="Disordered" evidence="3">
    <location>
        <begin position="73"/>
        <end position="344"/>
    </location>
</feature>
<dbReference type="PROSITE" id="PS00598">
    <property type="entry name" value="CHROMO_1"/>
    <property type="match status" value="1"/>
</dbReference>
<comment type="subcellular location">
    <subcellularLocation>
        <location evidence="1">Nucleus</location>
    </subcellularLocation>
</comment>
<proteinExistence type="predicted"/>
<dbReference type="Pfam" id="PF00385">
    <property type="entry name" value="Chromo"/>
    <property type="match status" value="1"/>
</dbReference>
<feature type="compositionally biased region" description="Basic and acidic residues" evidence="3">
    <location>
        <begin position="425"/>
        <end position="438"/>
    </location>
</feature>
<feature type="compositionally biased region" description="Polar residues" evidence="3">
    <location>
        <begin position="158"/>
        <end position="167"/>
    </location>
</feature>
<feature type="compositionally biased region" description="Polar residues" evidence="3">
    <location>
        <begin position="286"/>
        <end position="296"/>
    </location>
</feature>
<dbReference type="AlphaFoldDB" id="A0ABD2KL29"/>
<feature type="domain" description="Chromo" evidence="4">
    <location>
        <begin position="23"/>
        <end position="83"/>
    </location>
</feature>
<gene>
    <name evidence="5" type="ORF">niasHS_000285</name>
</gene>
<feature type="compositionally biased region" description="Low complexity" evidence="3">
    <location>
        <begin position="182"/>
        <end position="193"/>
    </location>
</feature>
<dbReference type="SMART" id="SM00298">
    <property type="entry name" value="CHROMO"/>
    <property type="match status" value="1"/>
</dbReference>
<reference evidence="5 6" key="1">
    <citation type="submission" date="2024-10" db="EMBL/GenBank/DDBJ databases">
        <authorList>
            <person name="Kim D."/>
        </authorList>
    </citation>
    <scope>NUCLEOTIDE SEQUENCE [LARGE SCALE GENOMIC DNA]</scope>
    <source>
        <strain evidence="5">Taebaek</strain>
    </source>
</reference>
<protein>
    <recommendedName>
        <fullName evidence="4">Chromo domain-containing protein</fullName>
    </recommendedName>
</protein>
<dbReference type="InterPro" id="IPR023780">
    <property type="entry name" value="Chromo_domain"/>
</dbReference>
<dbReference type="CDD" id="cd00024">
    <property type="entry name" value="CD_CSD"/>
    <property type="match status" value="1"/>
</dbReference>
<dbReference type="Proteomes" id="UP001620645">
    <property type="component" value="Unassembled WGS sequence"/>
</dbReference>
<name>A0ABD2KL29_HETSC</name>
<comment type="caution">
    <text evidence="5">The sequence shown here is derived from an EMBL/GenBank/DDBJ whole genome shotgun (WGS) entry which is preliminary data.</text>
</comment>
<dbReference type="InterPro" id="IPR051219">
    <property type="entry name" value="Heterochromatin_chromo-domain"/>
</dbReference>
<feature type="compositionally biased region" description="Acidic residues" evidence="3">
    <location>
        <begin position="409"/>
        <end position="423"/>
    </location>
</feature>
<dbReference type="EMBL" id="JBICCN010000012">
    <property type="protein sequence ID" value="KAL3103649.1"/>
    <property type="molecule type" value="Genomic_DNA"/>
</dbReference>
<dbReference type="PROSITE" id="PS50013">
    <property type="entry name" value="CHROMO_2"/>
    <property type="match status" value="1"/>
</dbReference>
<keyword evidence="2" id="KW-0539">Nucleus</keyword>
<evidence type="ECO:0000256" key="2">
    <source>
        <dbReference type="ARBA" id="ARBA00023242"/>
    </source>
</evidence>
<dbReference type="InterPro" id="IPR016197">
    <property type="entry name" value="Chromo-like_dom_sf"/>
</dbReference>
<dbReference type="InterPro" id="IPR000953">
    <property type="entry name" value="Chromo/chromo_shadow_dom"/>
</dbReference>
<evidence type="ECO:0000256" key="3">
    <source>
        <dbReference type="SAM" id="MobiDB-lite"/>
    </source>
</evidence>
<evidence type="ECO:0000259" key="4">
    <source>
        <dbReference type="PROSITE" id="PS50013"/>
    </source>
</evidence>
<feature type="region of interest" description="Disordered" evidence="3">
    <location>
        <begin position="1"/>
        <end position="21"/>
    </location>
</feature>